<gene>
    <name evidence="1" type="ORF">ACAOBT_LOCUS12666</name>
</gene>
<accession>A0A9P0PCX1</accession>
<reference evidence="1" key="1">
    <citation type="submission" date="2022-03" db="EMBL/GenBank/DDBJ databases">
        <authorList>
            <person name="Sayadi A."/>
        </authorList>
    </citation>
    <scope>NUCLEOTIDE SEQUENCE</scope>
</reference>
<name>A0A9P0PCX1_ACAOB</name>
<proteinExistence type="predicted"/>
<comment type="caution">
    <text evidence="1">The sequence shown here is derived from an EMBL/GenBank/DDBJ whole genome shotgun (WGS) entry which is preliminary data.</text>
</comment>
<dbReference type="EMBL" id="CAKOFQ010006859">
    <property type="protein sequence ID" value="CAH1977456.1"/>
    <property type="molecule type" value="Genomic_DNA"/>
</dbReference>
<evidence type="ECO:0000313" key="1">
    <source>
        <dbReference type="EMBL" id="CAH1977456.1"/>
    </source>
</evidence>
<dbReference type="Proteomes" id="UP001152888">
    <property type="component" value="Unassembled WGS sequence"/>
</dbReference>
<evidence type="ECO:0000313" key="2">
    <source>
        <dbReference type="Proteomes" id="UP001152888"/>
    </source>
</evidence>
<organism evidence="1 2">
    <name type="scientific">Acanthoscelides obtectus</name>
    <name type="common">Bean weevil</name>
    <name type="synonym">Bruchus obtectus</name>
    <dbReference type="NCBI Taxonomy" id="200917"/>
    <lineage>
        <taxon>Eukaryota</taxon>
        <taxon>Metazoa</taxon>
        <taxon>Ecdysozoa</taxon>
        <taxon>Arthropoda</taxon>
        <taxon>Hexapoda</taxon>
        <taxon>Insecta</taxon>
        <taxon>Pterygota</taxon>
        <taxon>Neoptera</taxon>
        <taxon>Endopterygota</taxon>
        <taxon>Coleoptera</taxon>
        <taxon>Polyphaga</taxon>
        <taxon>Cucujiformia</taxon>
        <taxon>Chrysomeloidea</taxon>
        <taxon>Chrysomelidae</taxon>
        <taxon>Bruchinae</taxon>
        <taxon>Bruchini</taxon>
        <taxon>Acanthoscelides</taxon>
    </lineage>
</organism>
<keyword evidence="2" id="KW-1185">Reference proteome</keyword>
<protein>
    <submittedName>
        <fullName evidence="1">Uncharacterized protein</fullName>
    </submittedName>
</protein>
<sequence>MLQFLYCMRSRSHIV</sequence>